<proteinExistence type="predicted"/>
<dbReference type="EMBL" id="JBHFFA010000001">
    <property type="protein sequence ID" value="KAL2651549.1"/>
    <property type="molecule type" value="Genomic_DNA"/>
</dbReference>
<evidence type="ECO:0000313" key="2">
    <source>
        <dbReference type="EMBL" id="KAL2651549.1"/>
    </source>
</evidence>
<dbReference type="Proteomes" id="UP001605036">
    <property type="component" value="Unassembled WGS sequence"/>
</dbReference>
<dbReference type="PANTHER" id="PTHR36775:SF1">
    <property type="entry name" value="LYR MOTIF PROTEIN"/>
    <property type="match status" value="1"/>
</dbReference>
<gene>
    <name evidence="2" type="ORF">R1flu_019677</name>
</gene>
<accession>A0ABD1ZMT8</accession>
<evidence type="ECO:0000313" key="3">
    <source>
        <dbReference type="Proteomes" id="UP001605036"/>
    </source>
</evidence>
<protein>
    <submittedName>
        <fullName evidence="2">Uncharacterized protein</fullName>
    </submittedName>
</protein>
<dbReference type="AlphaFoldDB" id="A0ABD1ZMT8"/>
<comment type="caution">
    <text evidence="2">The sequence shown here is derived from an EMBL/GenBank/DDBJ whole genome shotgun (WGS) entry which is preliminary data.</text>
</comment>
<keyword evidence="3" id="KW-1185">Reference proteome</keyword>
<reference evidence="2 3" key="1">
    <citation type="submission" date="2024-09" db="EMBL/GenBank/DDBJ databases">
        <title>Chromosome-scale assembly of Riccia fluitans.</title>
        <authorList>
            <person name="Paukszto L."/>
            <person name="Sawicki J."/>
            <person name="Karawczyk K."/>
            <person name="Piernik-Szablinska J."/>
            <person name="Szczecinska M."/>
            <person name="Mazdziarz M."/>
        </authorList>
    </citation>
    <scope>NUCLEOTIDE SEQUENCE [LARGE SCALE GENOMIC DNA]</scope>
    <source>
        <strain evidence="2">Rf_01</strain>
        <tissue evidence="2">Aerial parts of the thallus</tissue>
    </source>
</reference>
<name>A0ABD1ZMT8_9MARC</name>
<dbReference type="PANTHER" id="PTHR36775">
    <property type="entry name" value="LYR MOTIF PROTEIN"/>
    <property type="match status" value="1"/>
</dbReference>
<feature type="region of interest" description="Disordered" evidence="1">
    <location>
        <begin position="317"/>
        <end position="342"/>
    </location>
</feature>
<evidence type="ECO:0000256" key="1">
    <source>
        <dbReference type="SAM" id="MobiDB-lite"/>
    </source>
</evidence>
<sequence length="412" mass="44332">MSYIAGSLDACAAQMASWQPFGDGKSATTMEQSGCVGGSAGVFAGPELEGQNNMARCYSIVTMLSQGKVDNVSLNESQLTGRSISCPSLNVGSGEVACANSTADGLVLQPRKVVGIAVCAGGSSNTATCSPARPSPWEEPSSASLGKCHSLPGVRQSRFDVYANANSVCTFASAGQGMMHEGRKRVGRWSKRKKQLSGAFLRSLWRWKEGVHARKRRKRAVIGSCSGSGARSYTSDPPVVAGASIANPKSVMGTDSSGELFFGVTDGQRSWGADFIASTTFSESGFCCGDIELRDASEGHSLSCWFSAHSDGGLTSESGYNSEPGYSADSEHNCSDDGLIDDGDEDEKQPVHFVVWKDGPCRRHLRDLNKSQIFEECVVELFYARNHRIRRLQPRLRHTGRLWRQSELLKSR</sequence>
<organism evidence="2 3">
    <name type="scientific">Riccia fluitans</name>
    <dbReference type="NCBI Taxonomy" id="41844"/>
    <lineage>
        <taxon>Eukaryota</taxon>
        <taxon>Viridiplantae</taxon>
        <taxon>Streptophyta</taxon>
        <taxon>Embryophyta</taxon>
        <taxon>Marchantiophyta</taxon>
        <taxon>Marchantiopsida</taxon>
        <taxon>Marchantiidae</taxon>
        <taxon>Marchantiales</taxon>
        <taxon>Ricciaceae</taxon>
        <taxon>Riccia</taxon>
    </lineage>
</organism>